<dbReference type="Proteomes" id="UP000663874">
    <property type="component" value="Unassembled WGS sequence"/>
</dbReference>
<dbReference type="EMBL" id="CAJOBE010000502">
    <property type="protein sequence ID" value="CAF3651118.1"/>
    <property type="molecule type" value="Genomic_DNA"/>
</dbReference>
<dbReference type="Proteomes" id="UP000663882">
    <property type="component" value="Unassembled WGS sequence"/>
</dbReference>
<protein>
    <submittedName>
        <fullName evidence="1">Uncharacterized protein</fullName>
    </submittedName>
</protein>
<name>A0A814DAS5_9BILA</name>
<dbReference type="EMBL" id="CAJOAX010003642">
    <property type="protein sequence ID" value="CAF3865579.1"/>
    <property type="molecule type" value="Genomic_DNA"/>
</dbReference>
<evidence type="ECO:0000313" key="5">
    <source>
        <dbReference type="EMBL" id="CAF3865579.1"/>
    </source>
</evidence>
<evidence type="ECO:0000313" key="3">
    <source>
        <dbReference type="EMBL" id="CAF1649259.1"/>
    </source>
</evidence>
<evidence type="ECO:0000313" key="2">
    <source>
        <dbReference type="EMBL" id="CAF1484185.1"/>
    </source>
</evidence>
<evidence type="ECO:0000313" key="4">
    <source>
        <dbReference type="EMBL" id="CAF3651118.1"/>
    </source>
</evidence>
<dbReference type="OrthoDB" id="10033266at2759"/>
<evidence type="ECO:0000313" key="6">
    <source>
        <dbReference type="Proteomes" id="UP000663870"/>
    </source>
</evidence>
<dbReference type="EMBL" id="CAJNOH010008670">
    <property type="protein sequence ID" value="CAF1484185.1"/>
    <property type="molecule type" value="Genomic_DNA"/>
</dbReference>
<dbReference type="EMBL" id="CAJNOO010000468">
    <property type="protein sequence ID" value="CAF0951734.1"/>
    <property type="molecule type" value="Genomic_DNA"/>
</dbReference>
<dbReference type="Proteomes" id="UP000663870">
    <property type="component" value="Unassembled WGS sequence"/>
</dbReference>
<reference evidence="1" key="1">
    <citation type="submission" date="2021-02" db="EMBL/GenBank/DDBJ databases">
        <authorList>
            <person name="Nowell W R."/>
        </authorList>
    </citation>
    <scope>NUCLEOTIDE SEQUENCE</scope>
</reference>
<keyword evidence="6" id="KW-1185">Reference proteome</keyword>
<accession>A0A814DAS5</accession>
<evidence type="ECO:0000313" key="7">
    <source>
        <dbReference type="Proteomes" id="UP000663882"/>
    </source>
</evidence>
<proteinExistence type="predicted"/>
<evidence type="ECO:0000313" key="1">
    <source>
        <dbReference type="EMBL" id="CAF0951734.1"/>
    </source>
</evidence>
<dbReference type="Proteomes" id="UP000663854">
    <property type="component" value="Unassembled WGS sequence"/>
</dbReference>
<sequence length="170" mass="20014">MIHVRIDNHHSTAVDIYVNISPKNIITSSPIPSSDYHNNEHIYDRLFDTKNFTPRQSKIVKNQIDYIRPINKKNYTAQQILDNVETIQKQYEQVVNNRTKSTSSSSCFFTFKQITKILKNLRTIKTKTNDEIYENNYLENKSPFVFGGETLQWIALPQDDNHIYENEFIP</sequence>
<dbReference type="Proteomes" id="UP000663823">
    <property type="component" value="Unassembled WGS sequence"/>
</dbReference>
<comment type="caution">
    <text evidence="1">The sequence shown here is derived from an EMBL/GenBank/DDBJ whole genome shotgun (WGS) entry which is preliminary data.</text>
</comment>
<dbReference type="EMBL" id="CAJNOL010010371">
    <property type="protein sequence ID" value="CAF1649259.1"/>
    <property type="molecule type" value="Genomic_DNA"/>
</dbReference>
<dbReference type="AlphaFoldDB" id="A0A814DAS5"/>
<gene>
    <name evidence="4" type="ORF">FNK824_LOCUS5992</name>
    <name evidence="3" type="ORF">JXQ802_LOCUS54337</name>
    <name evidence="5" type="ORF">OTI717_LOCUS21935</name>
    <name evidence="2" type="ORF">PYM288_LOCUS37895</name>
    <name evidence="1" type="ORF">RFH988_LOCUS11667</name>
</gene>
<organism evidence="1 7">
    <name type="scientific">Rotaria sordida</name>
    <dbReference type="NCBI Taxonomy" id="392033"/>
    <lineage>
        <taxon>Eukaryota</taxon>
        <taxon>Metazoa</taxon>
        <taxon>Spiralia</taxon>
        <taxon>Gnathifera</taxon>
        <taxon>Rotifera</taxon>
        <taxon>Eurotatoria</taxon>
        <taxon>Bdelloidea</taxon>
        <taxon>Philodinida</taxon>
        <taxon>Philodinidae</taxon>
        <taxon>Rotaria</taxon>
    </lineage>
</organism>